<evidence type="ECO:0000256" key="1">
    <source>
        <dbReference type="ARBA" id="ARBA00010641"/>
    </source>
</evidence>
<dbReference type="EMBL" id="JAPDDR010000010">
    <property type="protein sequence ID" value="MCW1915658.1"/>
    <property type="molecule type" value="Genomic_DNA"/>
</dbReference>
<dbReference type="InterPro" id="IPR013324">
    <property type="entry name" value="RNA_pol_sigma_r3/r4-like"/>
</dbReference>
<evidence type="ECO:0000313" key="10">
    <source>
        <dbReference type="Proteomes" id="UP001165653"/>
    </source>
</evidence>
<organism evidence="9 10">
    <name type="scientific">Luteolibacter rhizosphaerae</name>
    <dbReference type="NCBI Taxonomy" id="2989719"/>
    <lineage>
        <taxon>Bacteria</taxon>
        <taxon>Pseudomonadati</taxon>
        <taxon>Verrucomicrobiota</taxon>
        <taxon>Verrucomicrobiia</taxon>
        <taxon>Verrucomicrobiales</taxon>
        <taxon>Verrucomicrobiaceae</taxon>
        <taxon>Luteolibacter</taxon>
    </lineage>
</organism>
<dbReference type="InterPro" id="IPR036388">
    <property type="entry name" value="WH-like_DNA-bd_sf"/>
</dbReference>
<feature type="transmembrane region" description="Helical" evidence="6">
    <location>
        <begin position="242"/>
        <end position="261"/>
    </location>
</feature>
<dbReference type="Pfam" id="PF04542">
    <property type="entry name" value="Sigma70_r2"/>
    <property type="match status" value="1"/>
</dbReference>
<sequence length="645" mass="70864">MNPHATIEDAELLKLFFRTRNEGHLRVLMERHLPLVYSVALRVSDSPELAAEAAQDVFLKLTRSNELLMTRGIPFIAWLHRSARHRALDLLRSERARRQRERIAVELAALPAGESLSAEALGMLDEVIGELPVRDRMLVLERFFSGRTLASLAVPLGLTEDAVRMRLNRALEKMRALFAARGIATTTALLAAALPLQAIVPPPVSLALGVKVKVLAESSAAAGSSAWVAGLLGFLAGIPRPVAVAGLLGVAGIAGGIYHLMAEPAPVLADAGSSGSLPASARSSPASVAALRPVSLHDEKQRLDLIRQWLMDTSPEDRDSDRRLMMAVNQLSVAGTRELLADRELLKDVQGPEREDEFPNPIYPRRGSAEHLLWLHYAKLAPQEAIDFMVATDLPAHGILVNAAPVIEGVAKVDPQRVIDLIKNPPGELPQSLGLGGCFEIVLPMLVKHSKEEAYELIHHLEPMSQKDWYLAYVGSLGPDTDWPAERARLDRDFPVYSEIGFRLEGVHGNMAGLWACTDPDAAFAWIATAEKDAWEGYFEATFIWLQRDPADALRWLKTWEPPGIDKSTVFAKVLVFGGADEIRYVDGLLEMIPDPAMRTETIRKVMENMGKGMERESLEHLKNSPLLDPEAKAVIDEMIAGKAW</sequence>
<reference evidence="9" key="1">
    <citation type="submission" date="2022-10" db="EMBL/GenBank/DDBJ databases">
        <title>Luteolibacter sp. GHJ8, whole genome shotgun sequencing project.</title>
        <authorList>
            <person name="Zhao G."/>
            <person name="Shen L."/>
        </authorList>
    </citation>
    <scope>NUCLEOTIDE SEQUENCE</scope>
    <source>
        <strain evidence="9">GHJ8</strain>
    </source>
</reference>
<dbReference type="NCBIfam" id="TIGR02937">
    <property type="entry name" value="sigma70-ECF"/>
    <property type="match status" value="1"/>
</dbReference>
<name>A0ABT3G726_9BACT</name>
<dbReference type="SUPFAM" id="SSF88659">
    <property type="entry name" value="Sigma3 and sigma4 domains of RNA polymerase sigma factors"/>
    <property type="match status" value="1"/>
</dbReference>
<dbReference type="InterPro" id="IPR014284">
    <property type="entry name" value="RNA_pol_sigma-70_dom"/>
</dbReference>
<evidence type="ECO:0000256" key="4">
    <source>
        <dbReference type="ARBA" id="ARBA00023125"/>
    </source>
</evidence>
<evidence type="ECO:0000256" key="3">
    <source>
        <dbReference type="ARBA" id="ARBA00023082"/>
    </source>
</evidence>
<dbReference type="Pfam" id="PF04545">
    <property type="entry name" value="Sigma70_r4"/>
    <property type="match status" value="1"/>
</dbReference>
<proteinExistence type="inferred from homology"/>
<keyword evidence="6" id="KW-1133">Transmembrane helix</keyword>
<evidence type="ECO:0000313" key="9">
    <source>
        <dbReference type="EMBL" id="MCW1915658.1"/>
    </source>
</evidence>
<accession>A0ABT3G726</accession>
<keyword evidence="3" id="KW-0731">Sigma factor</keyword>
<gene>
    <name evidence="9" type="ORF">OJ996_18880</name>
</gene>
<evidence type="ECO:0000256" key="6">
    <source>
        <dbReference type="SAM" id="Phobius"/>
    </source>
</evidence>
<dbReference type="InterPro" id="IPR007630">
    <property type="entry name" value="RNA_pol_sigma70_r4"/>
</dbReference>
<evidence type="ECO:0000256" key="2">
    <source>
        <dbReference type="ARBA" id="ARBA00023015"/>
    </source>
</evidence>
<comment type="similarity">
    <text evidence="1">Belongs to the sigma-70 factor family. ECF subfamily.</text>
</comment>
<dbReference type="PANTHER" id="PTHR43133:SF8">
    <property type="entry name" value="RNA POLYMERASE SIGMA FACTOR HI_1459-RELATED"/>
    <property type="match status" value="1"/>
</dbReference>
<evidence type="ECO:0000259" key="7">
    <source>
        <dbReference type="Pfam" id="PF04542"/>
    </source>
</evidence>
<feature type="transmembrane region" description="Helical" evidence="6">
    <location>
        <begin position="214"/>
        <end position="235"/>
    </location>
</feature>
<dbReference type="InterPro" id="IPR007627">
    <property type="entry name" value="RNA_pol_sigma70_r2"/>
</dbReference>
<dbReference type="PANTHER" id="PTHR43133">
    <property type="entry name" value="RNA POLYMERASE ECF-TYPE SIGMA FACTO"/>
    <property type="match status" value="1"/>
</dbReference>
<dbReference type="RefSeq" id="WP_264515213.1">
    <property type="nucleotide sequence ID" value="NZ_JAPDDR010000010.1"/>
</dbReference>
<dbReference type="Gene3D" id="1.10.10.10">
    <property type="entry name" value="Winged helix-like DNA-binding domain superfamily/Winged helix DNA-binding domain"/>
    <property type="match status" value="1"/>
</dbReference>
<keyword evidence="2" id="KW-0805">Transcription regulation</keyword>
<dbReference type="SUPFAM" id="SSF88946">
    <property type="entry name" value="Sigma2 domain of RNA polymerase sigma factors"/>
    <property type="match status" value="1"/>
</dbReference>
<protein>
    <submittedName>
        <fullName evidence="9">Sigma-70 family RNA polymerase sigma factor</fullName>
    </submittedName>
</protein>
<dbReference type="CDD" id="cd06171">
    <property type="entry name" value="Sigma70_r4"/>
    <property type="match status" value="1"/>
</dbReference>
<dbReference type="Gene3D" id="1.10.1740.10">
    <property type="match status" value="1"/>
</dbReference>
<keyword evidence="10" id="KW-1185">Reference proteome</keyword>
<evidence type="ECO:0000256" key="5">
    <source>
        <dbReference type="ARBA" id="ARBA00023163"/>
    </source>
</evidence>
<keyword evidence="6" id="KW-0472">Membrane</keyword>
<evidence type="ECO:0000259" key="8">
    <source>
        <dbReference type="Pfam" id="PF04545"/>
    </source>
</evidence>
<dbReference type="Proteomes" id="UP001165653">
    <property type="component" value="Unassembled WGS sequence"/>
</dbReference>
<dbReference type="InterPro" id="IPR039425">
    <property type="entry name" value="RNA_pol_sigma-70-like"/>
</dbReference>
<feature type="domain" description="RNA polymerase sigma-70 region 4" evidence="8">
    <location>
        <begin position="128"/>
        <end position="176"/>
    </location>
</feature>
<keyword evidence="4" id="KW-0238">DNA-binding</keyword>
<dbReference type="InterPro" id="IPR013325">
    <property type="entry name" value="RNA_pol_sigma_r2"/>
</dbReference>
<feature type="domain" description="RNA polymerase sigma-70 region 2" evidence="7">
    <location>
        <begin position="28"/>
        <end position="95"/>
    </location>
</feature>
<keyword evidence="5" id="KW-0804">Transcription</keyword>
<keyword evidence="6" id="KW-0812">Transmembrane</keyword>
<feature type="transmembrane region" description="Helical" evidence="6">
    <location>
        <begin position="174"/>
        <end position="194"/>
    </location>
</feature>
<comment type="caution">
    <text evidence="9">The sequence shown here is derived from an EMBL/GenBank/DDBJ whole genome shotgun (WGS) entry which is preliminary data.</text>
</comment>